<dbReference type="GO" id="GO:0046933">
    <property type="term" value="F:proton-transporting ATP synthase activity, rotational mechanism"/>
    <property type="evidence" value="ECO:0007669"/>
    <property type="project" value="InterPro"/>
</dbReference>
<dbReference type="InterPro" id="IPR027417">
    <property type="entry name" value="P-loop_NTPase"/>
</dbReference>
<feature type="signal peptide" evidence="1">
    <location>
        <begin position="1"/>
        <end position="15"/>
    </location>
</feature>
<evidence type="ECO:0008006" key="3">
    <source>
        <dbReference type="Google" id="ProtNLM"/>
    </source>
</evidence>
<dbReference type="SUPFAM" id="SSF47917">
    <property type="entry name" value="C-terminal domain of alpha and beta subunits of F1 ATP synthase"/>
    <property type="match status" value="1"/>
</dbReference>
<keyword evidence="1" id="KW-0732">Signal</keyword>
<protein>
    <recommendedName>
        <fullName evidence="3">ATPase F1/V1/A1 complex alpha/beta subunit nucleotide-binding domain-containing protein</fullName>
    </recommendedName>
</protein>
<dbReference type="SUPFAM" id="SSF52540">
    <property type="entry name" value="P-loop containing nucleoside triphosphate hydrolases"/>
    <property type="match status" value="1"/>
</dbReference>
<dbReference type="InterPro" id="IPR038376">
    <property type="entry name" value="ATP_synth_asu_C_sf"/>
</dbReference>
<dbReference type="PANTHER" id="PTHR48082:SF2">
    <property type="entry name" value="ATP SYNTHASE SUBUNIT ALPHA, MITOCHONDRIAL"/>
    <property type="match status" value="1"/>
</dbReference>
<dbReference type="GO" id="GO:0005524">
    <property type="term" value="F:ATP binding"/>
    <property type="evidence" value="ECO:0007669"/>
    <property type="project" value="TreeGrafter"/>
</dbReference>
<feature type="chain" id="PRO_5031362717" description="ATPase F1/V1/A1 complex alpha/beta subunit nucleotide-binding domain-containing protein" evidence="1">
    <location>
        <begin position="16"/>
        <end position="601"/>
    </location>
</feature>
<dbReference type="GO" id="GO:0043531">
    <property type="term" value="F:ADP binding"/>
    <property type="evidence" value="ECO:0007669"/>
    <property type="project" value="TreeGrafter"/>
</dbReference>
<proteinExistence type="predicted"/>
<reference evidence="2" key="1">
    <citation type="submission" date="2021-01" db="EMBL/GenBank/DDBJ databases">
        <authorList>
            <person name="Corre E."/>
            <person name="Pelletier E."/>
            <person name="Niang G."/>
            <person name="Scheremetjew M."/>
            <person name="Finn R."/>
            <person name="Kale V."/>
            <person name="Holt S."/>
            <person name="Cochrane G."/>
            <person name="Meng A."/>
            <person name="Brown T."/>
            <person name="Cohen L."/>
        </authorList>
    </citation>
    <scope>NUCLEOTIDE SEQUENCE</scope>
    <source>
        <strain evidence="2">379</strain>
    </source>
</reference>
<dbReference type="InterPro" id="IPR005294">
    <property type="entry name" value="ATP_synth_F1_asu"/>
</dbReference>
<accession>A0A7S3WP47</accession>
<dbReference type="PANTHER" id="PTHR48082">
    <property type="entry name" value="ATP SYNTHASE SUBUNIT ALPHA, MITOCHONDRIAL"/>
    <property type="match status" value="1"/>
</dbReference>
<dbReference type="EMBL" id="HBIR01037742">
    <property type="protein sequence ID" value="CAE0569214.1"/>
    <property type="molecule type" value="Transcribed_RNA"/>
</dbReference>
<dbReference type="AlphaFoldDB" id="A0A7S3WP47"/>
<dbReference type="Gene3D" id="3.40.50.300">
    <property type="entry name" value="P-loop containing nucleotide triphosphate hydrolases"/>
    <property type="match status" value="1"/>
</dbReference>
<organism evidence="2">
    <name type="scientific">Emiliania huxleyi</name>
    <name type="common">Coccolithophore</name>
    <name type="synonym">Pontosphaera huxleyi</name>
    <dbReference type="NCBI Taxonomy" id="2903"/>
    <lineage>
        <taxon>Eukaryota</taxon>
        <taxon>Haptista</taxon>
        <taxon>Haptophyta</taxon>
        <taxon>Prymnesiophyceae</taxon>
        <taxon>Isochrysidales</taxon>
        <taxon>Noelaerhabdaceae</taxon>
        <taxon>Emiliania</taxon>
    </lineage>
</organism>
<evidence type="ECO:0000256" key="1">
    <source>
        <dbReference type="SAM" id="SignalP"/>
    </source>
</evidence>
<dbReference type="GO" id="GO:0045259">
    <property type="term" value="C:proton-transporting ATP synthase complex"/>
    <property type="evidence" value="ECO:0007669"/>
    <property type="project" value="InterPro"/>
</dbReference>
<evidence type="ECO:0000313" key="2">
    <source>
        <dbReference type="EMBL" id="CAE0569214.1"/>
    </source>
</evidence>
<name>A0A7S3WP47_EMIHU</name>
<dbReference type="Gene3D" id="1.20.150.20">
    <property type="entry name" value="ATP synthase alpha/beta chain, C-terminal domain"/>
    <property type="match status" value="1"/>
</dbReference>
<sequence>MRARVLLLLLAVAHCHQLTPSVRPFGRVAPVRVRLSPLAIASDAESTAFEARREAAVASGLDEDATSLGSVVRREGELVVLEPPVGCEPADGSLVAFADGGVGAVLFCRVGLAFATQLSGPAAVLGEAASRGAGNLTLPLPAPDEAWAGEMSVRSLLATAGRGGGGGAVFEERVPQARRVPIGKPLHTGVTAVDALAPIGRGQSMLLLAPETLPSASGSAALASRMLSGAAQFAPEVKRVVVTTAEGAEAAQRSEWGDGSRLLVAESDAELVVAAQAACSMAQRAGGDALVVVDDLAPLLRLWRAAVRVGEELGRVVRPEEEGSMLRGFYSCLTERAHRRLGGESVTLLLLQPSPSVRASGAAALDAFALGDFEAAGFSQRALGRLRALEAKGIALTPPVLEKLGIPAPGSGHPRADGGRAAGAHVEELTSLVDGHIELSEPLAAAGRSPPIDPTQSLTRIGVGSTKLRPTASSAAMRAVTRALRLELASAADPVACEPAQRIRADACISVLQQPDTTPVSLGEQVALLSAATDGLLDEAVHTRDAAATDQLLRDLLAAVSAAAPELLPKVSRSGELTEAQAAELRGHTREFLAREEGQTG</sequence>
<gene>
    <name evidence="2" type="ORF">EHUX00137_LOCUS29465</name>
</gene>